<dbReference type="GO" id="GO:0000155">
    <property type="term" value="F:phosphorelay sensor kinase activity"/>
    <property type="evidence" value="ECO:0007669"/>
    <property type="project" value="InterPro"/>
</dbReference>
<dbReference type="InterPro" id="IPR000014">
    <property type="entry name" value="PAS"/>
</dbReference>
<accession>A0A4D6GWF0</accession>
<dbReference type="Gene3D" id="3.30.565.10">
    <property type="entry name" value="Histidine kinase-like ATPase, C-terminal domain"/>
    <property type="match status" value="1"/>
</dbReference>
<dbReference type="InterPro" id="IPR013767">
    <property type="entry name" value="PAS_fold"/>
</dbReference>
<dbReference type="CDD" id="cd00130">
    <property type="entry name" value="PAS"/>
    <property type="match status" value="1"/>
</dbReference>
<dbReference type="SUPFAM" id="SSF55785">
    <property type="entry name" value="PYP-like sensor domain (PAS domain)"/>
    <property type="match status" value="1"/>
</dbReference>
<feature type="domain" description="PAC" evidence="9">
    <location>
        <begin position="376"/>
        <end position="426"/>
    </location>
</feature>
<dbReference type="InterPro" id="IPR003594">
    <property type="entry name" value="HATPase_dom"/>
</dbReference>
<protein>
    <recommendedName>
        <fullName evidence="2">histidine kinase</fullName>
        <ecNumber evidence="2">2.7.13.3</ecNumber>
    </recommendedName>
</protein>
<evidence type="ECO:0000256" key="3">
    <source>
        <dbReference type="ARBA" id="ARBA00022679"/>
    </source>
</evidence>
<feature type="domain" description="Histidine kinase" evidence="7">
    <location>
        <begin position="437"/>
        <end position="618"/>
    </location>
</feature>
<dbReference type="InterPro" id="IPR050736">
    <property type="entry name" value="Sensor_HK_Regulatory"/>
</dbReference>
<evidence type="ECO:0000256" key="6">
    <source>
        <dbReference type="SAM" id="MobiDB-lite"/>
    </source>
</evidence>
<sequence>MHVHRNLRSAIRAAAHTADSTTALYDGVCDAAANTGTTYAYVYTQSDDPTAPTVHATAGDTDSAAIPTVPTAPSAGVTTVDTAGGRECHVPILDGDDRYATLSVHIADGTPAPTDDLRAVGQTIGLAAAKLTAEAARDSLADDLDVEQRQFRKLHSIAAQMIGCENERAIYQLAIDAAENILEFDICGIDIARDGVLEPVALSTSLNAADSQRLPDDEGIAGQTYQDTTTIIVDDLHARPDAAPAKDAYRSLLSVPIKDLGVFQAAAERENAFDDRDAEVVELLMAHVGETLSGLWSAHALRESERKYRTLIEQSHDAVTIHTRDGFAFVNEPATELFGRDESTLLDLAASDLVHPDDHDALTPITDDAVPGDDHDTFDARVQRPDGTIRQCEVSTTTITYEGDPAVLASIRDITERKRHEQALERKNDRLEQFASIVSHDLRSPLNVAKGSLELARNTGEHQHFDRAADALDRMDSLVEDVLALSRQGELVAETERTTLAEIAADAWASINAPDASVEYDAAAIDVDADPGRLQQLFENLFRNAVEHAGDDVTIRVGSTPEGFYVEDDGPGIERDAADTVFERGVSGTDTGTGFGLAIVREIADAHGWSITAVPAGDDAPADRGARFEITGVPVLA</sequence>
<reference evidence="10 12" key="1">
    <citation type="journal article" date="2019" name="Microbiol. Resour. Announc.">
        <title>The Genome Sequence of the Halobacterium salinarum Type Strain Is Closely Related to That of Laboratory Strains NRC-1 and R1.</title>
        <authorList>
            <person name="Pfeiffer F."/>
            <person name="Marchfelder A."/>
            <person name="Habermann B."/>
            <person name="Dyall-Smith M.L."/>
        </authorList>
    </citation>
    <scope>NUCLEOTIDE SEQUENCE [LARGE SCALE GENOMIC DNA]</scope>
    <source>
        <strain evidence="10">91-R6</strain>
        <strain evidence="12">ATCC 33171 / DSM 3754 / JCM 8978 / NBRC 102687 / NCIMB 764 / 91-R6</strain>
    </source>
</reference>
<dbReference type="EMBL" id="VRYN01000002">
    <property type="protein sequence ID" value="TYO76455.1"/>
    <property type="molecule type" value="Genomic_DNA"/>
</dbReference>
<dbReference type="SMART" id="SM00387">
    <property type="entry name" value="HATPase_c"/>
    <property type="match status" value="1"/>
</dbReference>
<evidence type="ECO:0000313" key="13">
    <source>
        <dbReference type="Proteomes" id="UP000323075"/>
    </source>
</evidence>
<evidence type="ECO:0000256" key="2">
    <source>
        <dbReference type="ARBA" id="ARBA00012438"/>
    </source>
</evidence>
<dbReference type="RefSeq" id="WP_010902510.1">
    <property type="nucleotide sequence ID" value="NZ_VRYN01000002.1"/>
</dbReference>
<dbReference type="Proteomes" id="UP000296216">
    <property type="component" value="Chromosome"/>
</dbReference>
<dbReference type="SUPFAM" id="SSF55781">
    <property type="entry name" value="GAF domain-like"/>
    <property type="match status" value="1"/>
</dbReference>
<dbReference type="SMART" id="SM00091">
    <property type="entry name" value="PAS"/>
    <property type="match status" value="1"/>
</dbReference>
<dbReference type="PROSITE" id="PS50109">
    <property type="entry name" value="HIS_KIN"/>
    <property type="match status" value="1"/>
</dbReference>
<evidence type="ECO:0000256" key="5">
    <source>
        <dbReference type="ARBA" id="ARBA00023012"/>
    </source>
</evidence>
<evidence type="ECO:0000313" key="11">
    <source>
        <dbReference type="EMBL" id="TYO76455.1"/>
    </source>
</evidence>
<evidence type="ECO:0000256" key="4">
    <source>
        <dbReference type="ARBA" id="ARBA00022777"/>
    </source>
</evidence>
<evidence type="ECO:0000313" key="10">
    <source>
        <dbReference type="EMBL" id="QCC44497.1"/>
    </source>
</evidence>
<dbReference type="InterPro" id="IPR003018">
    <property type="entry name" value="GAF"/>
</dbReference>
<dbReference type="SUPFAM" id="SSF47384">
    <property type="entry name" value="Homodimeric domain of signal transducing histidine kinase"/>
    <property type="match status" value="1"/>
</dbReference>
<dbReference type="PANTHER" id="PTHR43711">
    <property type="entry name" value="TWO-COMPONENT HISTIDINE KINASE"/>
    <property type="match status" value="1"/>
</dbReference>
<proteinExistence type="predicted"/>
<dbReference type="Gene3D" id="1.10.287.130">
    <property type="match status" value="1"/>
</dbReference>
<dbReference type="Gene3D" id="3.30.450.40">
    <property type="match status" value="1"/>
</dbReference>
<dbReference type="InterPro" id="IPR035965">
    <property type="entry name" value="PAS-like_dom_sf"/>
</dbReference>
<dbReference type="Pfam" id="PF02518">
    <property type="entry name" value="HATPase_c"/>
    <property type="match status" value="1"/>
</dbReference>
<evidence type="ECO:0000259" key="7">
    <source>
        <dbReference type="PROSITE" id="PS50109"/>
    </source>
</evidence>
<dbReference type="NCBIfam" id="TIGR00229">
    <property type="entry name" value="sensory_box"/>
    <property type="match status" value="1"/>
</dbReference>
<dbReference type="InterPro" id="IPR036890">
    <property type="entry name" value="HATPase_C_sf"/>
</dbReference>
<dbReference type="CDD" id="cd00082">
    <property type="entry name" value="HisKA"/>
    <property type="match status" value="1"/>
</dbReference>
<dbReference type="InterPro" id="IPR036097">
    <property type="entry name" value="HisK_dim/P_sf"/>
</dbReference>
<dbReference type="InterPro" id="IPR001610">
    <property type="entry name" value="PAC"/>
</dbReference>
<dbReference type="Gene3D" id="3.30.450.20">
    <property type="entry name" value="PAS domain"/>
    <property type="match status" value="1"/>
</dbReference>
<dbReference type="PROSITE" id="PS50112">
    <property type="entry name" value="PAS"/>
    <property type="match status" value="1"/>
</dbReference>
<dbReference type="PANTHER" id="PTHR43711:SF1">
    <property type="entry name" value="HISTIDINE KINASE 1"/>
    <property type="match status" value="1"/>
</dbReference>
<gene>
    <name evidence="11" type="ORF">APQ99_01092</name>
    <name evidence="10" type="ORF">HBSAL_03865</name>
</gene>
<dbReference type="GeneID" id="68693595"/>
<dbReference type="InterPro" id="IPR005467">
    <property type="entry name" value="His_kinase_dom"/>
</dbReference>
<organism evidence="10 12">
    <name type="scientific">Halobacterium salinarum (strain ATCC 33171 / DSM 3754 / JCM 8978 / NBRC 102687 / NCIMB 764 / 91-R6)</name>
    <dbReference type="NCBI Taxonomy" id="2597657"/>
    <lineage>
        <taxon>Archaea</taxon>
        <taxon>Methanobacteriati</taxon>
        <taxon>Methanobacteriota</taxon>
        <taxon>Stenosarchaea group</taxon>
        <taxon>Halobacteria</taxon>
        <taxon>Halobacteriales</taxon>
        <taxon>Halobacteriaceae</taxon>
        <taxon>Halobacterium</taxon>
    </lineage>
</organism>
<dbReference type="Proteomes" id="UP000323075">
    <property type="component" value="Unassembled WGS sequence"/>
</dbReference>
<evidence type="ECO:0000259" key="9">
    <source>
        <dbReference type="PROSITE" id="PS50113"/>
    </source>
</evidence>
<name>A0A4D6GWF0_HALS9</name>
<dbReference type="EC" id="2.7.13.3" evidence="2"/>
<keyword evidence="5" id="KW-0902">Two-component regulatory system</keyword>
<comment type="catalytic activity">
    <reaction evidence="1">
        <text>ATP + protein L-histidine = ADP + protein N-phospho-L-histidine.</text>
        <dbReference type="EC" id="2.7.13.3"/>
    </reaction>
</comment>
<dbReference type="SUPFAM" id="SSF55874">
    <property type="entry name" value="ATPase domain of HSP90 chaperone/DNA topoisomerase II/histidine kinase"/>
    <property type="match status" value="1"/>
</dbReference>
<feature type="domain" description="PAS" evidence="8">
    <location>
        <begin position="304"/>
        <end position="373"/>
    </location>
</feature>
<dbReference type="InterPro" id="IPR003661">
    <property type="entry name" value="HisK_dim/P_dom"/>
</dbReference>
<dbReference type="AlphaFoldDB" id="A0A4D6GWF0"/>
<dbReference type="InterPro" id="IPR029016">
    <property type="entry name" value="GAF-like_dom_sf"/>
</dbReference>
<dbReference type="SMART" id="SM00086">
    <property type="entry name" value="PAC"/>
    <property type="match status" value="1"/>
</dbReference>
<dbReference type="Pfam" id="PF00989">
    <property type="entry name" value="PAS"/>
    <property type="match status" value="1"/>
</dbReference>
<dbReference type="GO" id="GO:0006355">
    <property type="term" value="P:regulation of DNA-templated transcription"/>
    <property type="evidence" value="ECO:0007669"/>
    <property type="project" value="InterPro"/>
</dbReference>
<evidence type="ECO:0000259" key="8">
    <source>
        <dbReference type="PROSITE" id="PS50112"/>
    </source>
</evidence>
<dbReference type="Pfam" id="PF00512">
    <property type="entry name" value="HisKA"/>
    <property type="match status" value="1"/>
</dbReference>
<reference evidence="11 13" key="2">
    <citation type="submission" date="2019-07" db="EMBL/GenBank/DDBJ databases">
        <title>Genomic Encyclopedia of Archaeal and Bacterial Type Strains, Phase II (KMG-II): from individual species to whole genera.</title>
        <authorList>
            <person name="Goeker M."/>
        </authorList>
    </citation>
    <scope>NUCLEOTIDE SEQUENCE [LARGE SCALE GENOMIC DNA]</scope>
    <source>
        <strain evidence="11 13">DSM 3754</strain>
    </source>
</reference>
<evidence type="ECO:0000256" key="1">
    <source>
        <dbReference type="ARBA" id="ARBA00000085"/>
    </source>
</evidence>
<feature type="region of interest" description="Disordered" evidence="6">
    <location>
        <begin position="359"/>
        <end position="380"/>
    </location>
</feature>
<evidence type="ECO:0000313" key="12">
    <source>
        <dbReference type="Proteomes" id="UP000296216"/>
    </source>
</evidence>
<reference evidence="10" key="3">
    <citation type="journal article" name="MicrobiologyOpen">
        <title>Whole-genome comparison between the type strain of Halobacterium salinarum (DSM 3754(T)) and the laboratory strains R1 and NRC-1.</title>
        <authorList>
            <person name="Pfeiffer F."/>
            <person name="Losensky G."/>
            <person name="Marchfelder A."/>
            <person name="Habermann B."/>
            <person name="Dyall-Smith M."/>
        </authorList>
    </citation>
    <scope>NUCLEOTIDE SEQUENCE</scope>
    <source>
        <strain evidence="10">91-R6</strain>
    </source>
</reference>
<keyword evidence="3 10" id="KW-0808">Transferase</keyword>
<keyword evidence="4 10" id="KW-0418">Kinase</keyword>
<dbReference type="EMBL" id="CP038631">
    <property type="protein sequence ID" value="QCC44497.1"/>
    <property type="molecule type" value="Genomic_DNA"/>
</dbReference>
<dbReference type="Pfam" id="PF13185">
    <property type="entry name" value="GAF_2"/>
    <property type="match status" value="1"/>
</dbReference>
<dbReference type="PROSITE" id="PS50113">
    <property type="entry name" value="PAC"/>
    <property type="match status" value="1"/>
</dbReference>
<dbReference type="CDD" id="cd00075">
    <property type="entry name" value="HATPase"/>
    <property type="match status" value="1"/>
</dbReference>
<dbReference type="InterPro" id="IPR000700">
    <property type="entry name" value="PAS-assoc_C"/>
</dbReference>
<dbReference type="SMART" id="SM00388">
    <property type="entry name" value="HisKA"/>
    <property type="match status" value="1"/>
</dbReference>